<evidence type="ECO:0000256" key="1">
    <source>
        <dbReference type="SAM" id="MobiDB-lite"/>
    </source>
</evidence>
<keyword evidence="2" id="KW-0472">Membrane</keyword>
<evidence type="ECO:0000256" key="2">
    <source>
        <dbReference type="SAM" id="Phobius"/>
    </source>
</evidence>
<accession>A0A5C7S5P1</accession>
<keyword evidence="2" id="KW-1133">Transmembrane helix</keyword>
<feature type="compositionally biased region" description="Basic and acidic residues" evidence="1">
    <location>
        <begin position="491"/>
        <end position="507"/>
    </location>
</feature>
<feature type="region of interest" description="Disordered" evidence="1">
    <location>
        <begin position="474"/>
        <end position="507"/>
    </location>
</feature>
<proteinExistence type="predicted"/>
<evidence type="ECO:0000313" key="4">
    <source>
        <dbReference type="Proteomes" id="UP000321192"/>
    </source>
</evidence>
<dbReference type="AlphaFoldDB" id="A0A5C7S5P1"/>
<comment type="caution">
    <text evidence="3">The sequence shown here is derived from an EMBL/GenBank/DDBJ whole genome shotgun (WGS) entry which is preliminary data.</text>
</comment>
<dbReference type="Proteomes" id="UP000321192">
    <property type="component" value="Unassembled WGS sequence"/>
</dbReference>
<gene>
    <name evidence="3" type="ORF">E6Q80_21540</name>
</gene>
<evidence type="ECO:0000313" key="3">
    <source>
        <dbReference type="EMBL" id="TXH78960.1"/>
    </source>
</evidence>
<protein>
    <submittedName>
        <fullName evidence="3">Uncharacterized protein</fullName>
    </submittedName>
</protein>
<sequence>MHPFDGKLQRRVLPMLFGMLLLIQVTLVGALELAGMNYSTTYTARPHIVSFQMGPPFFRMSGGIAFTQTAIGEDGWTLKDLHYDSERVDGDRLQATLERNGQLTTVQAHIFDWQLVPLVNFVRASDGESAVTLFGELVDKEAERRVRSDKNMIINFHPAFENTLLGLRLLQADLLLIDRRAADLFKDEGQYILGTGEIQPTEEDVIANRARFDTVRAWLSAQDDRVQSYVVGDIENPVSYRANDGRLRFSGAPRWFAWRDSDEVHIERLDVMVAVGLHKFLAESVGAATLAVAAIYDLPVRDARASQELYKYLVDQGSEEDSALAEELTNNVEKLHASLVRSLERLYKTHPEGKRFLNAAGRLEPQERSDFVDGVLRPVGEMGDHQWERVQTAWMEVIDDPRFREASRDFPVTYLTELSDRLSAMIAEENGINPTVYAALKTSMHYTALLKLYKQQDRAGFARLAAELSEVSATPQSPKDYAVKTPTVYPRGRDLRRLEQEGSDGSR</sequence>
<feature type="transmembrane region" description="Helical" evidence="2">
    <location>
        <begin position="12"/>
        <end position="31"/>
    </location>
</feature>
<reference evidence="3 4" key="1">
    <citation type="submission" date="2018-09" db="EMBL/GenBank/DDBJ databases">
        <title>Metagenome Assembled Genomes from an Advanced Water Purification Facility.</title>
        <authorList>
            <person name="Stamps B.W."/>
            <person name="Spear J.R."/>
        </authorList>
    </citation>
    <scope>NUCLEOTIDE SEQUENCE [LARGE SCALE GENOMIC DNA]</scope>
    <source>
        <strain evidence="3">Bin_27_1</strain>
    </source>
</reference>
<dbReference type="EMBL" id="SSFD01000369">
    <property type="protein sequence ID" value="TXH78960.1"/>
    <property type="molecule type" value="Genomic_DNA"/>
</dbReference>
<keyword evidence="2" id="KW-0812">Transmembrane</keyword>
<dbReference type="RefSeq" id="WP_276662187.1">
    <property type="nucleotide sequence ID" value="NZ_SSFD01000369.1"/>
</dbReference>
<organism evidence="3 4">
    <name type="scientific">Thauera aminoaromatica</name>
    <dbReference type="NCBI Taxonomy" id="164330"/>
    <lineage>
        <taxon>Bacteria</taxon>
        <taxon>Pseudomonadati</taxon>
        <taxon>Pseudomonadota</taxon>
        <taxon>Betaproteobacteria</taxon>
        <taxon>Rhodocyclales</taxon>
        <taxon>Zoogloeaceae</taxon>
        <taxon>Thauera</taxon>
    </lineage>
</organism>
<name>A0A5C7S5P1_THASP</name>